<name>A0A365H9Z7_9ACTN</name>
<dbReference type="OrthoDB" id="940913at2"/>
<comment type="caution">
    <text evidence="2">The sequence shown here is derived from an EMBL/GenBank/DDBJ whole genome shotgun (WGS) entry which is preliminary data.</text>
</comment>
<keyword evidence="3" id="KW-1185">Reference proteome</keyword>
<proteinExistence type="predicted"/>
<organism evidence="2 3">
    <name type="scientific">Actinomadura craniellae</name>
    <dbReference type="NCBI Taxonomy" id="2231787"/>
    <lineage>
        <taxon>Bacteria</taxon>
        <taxon>Bacillati</taxon>
        <taxon>Actinomycetota</taxon>
        <taxon>Actinomycetes</taxon>
        <taxon>Streptosporangiales</taxon>
        <taxon>Thermomonosporaceae</taxon>
        <taxon>Actinomadura</taxon>
    </lineage>
</organism>
<dbReference type="Pfam" id="PF14023">
    <property type="entry name" value="Bestrophin-like"/>
    <property type="match status" value="1"/>
</dbReference>
<evidence type="ECO:0000313" key="3">
    <source>
        <dbReference type="Proteomes" id="UP000251891"/>
    </source>
</evidence>
<dbReference type="InterPro" id="IPR025333">
    <property type="entry name" value="DUF4239"/>
</dbReference>
<sequence length="254" mass="27095">MLTLSIEPVLAALAAVALVVVVALVTRGRGTSDGDPDGATAGHAGSMLSALFLLIFAIAVIIPWTTADEAERNTGVESQGLVEAYWRAEGLPEADRAAVRNEIRGYIDFVVREEWPLMGRGELSPEGWRRLDAIRARLAALRLKDDDASDARADTAERIREVYAARRQRASDAASGLPAGVLFFMVLTGVIMIVFPFMVGARPRGMTLAALGVMAALLGVGMYLVFDIDQAFSGGLGVGPEAFTDAHQEISRVP</sequence>
<dbReference type="EMBL" id="QLYX01000003">
    <property type="protein sequence ID" value="RAY15828.1"/>
    <property type="molecule type" value="Genomic_DNA"/>
</dbReference>
<protein>
    <recommendedName>
        <fullName evidence="4">DUF4239 domain-containing protein</fullName>
    </recommendedName>
</protein>
<dbReference type="AlphaFoldDB" id="A0A365H9Z7"/>
<evidence type="ECO:0008006" key="4">
    <source>
        <dbReference type="Google" id="ProtNLM"/>
    </source>
</evidence>
<accession>A0A365H9Z7</accession>
<gene>
    <name evidence="2" type="ORF">DPM19_08665</name>
</gene>
<keyword evidence="1" id="KW-1133">Transmembrane helix</keyword>
<keyword evidence="1" id="KW-0472">Membrane</keyword>
<evidence type="ECO:0000256" key="1">
    <source>
        <dbReference type="SAM" id="Phobius"/>
    </source>
</evidence>
<dbReference type="RefSeq" id="WP_111864535.1">
    <property type="nucleotide sequence ID" value="NZ_QLYX01000003.1"/>
</dbReference>
<keyword evidence="1" id="KW-0812">Transmembrane</keyword>
<evidence type="ECO:0000313" key="2">
    <source>
        <dbReference type="EMBL" id="RAY15828.1"/>
    </source>
</evidence>
<feature type="transmembrane region" description="Helical" evidence="1">
    <location>
        <begin position="44"/>
        <end position="64"/>
    </location>
</feature>
<feature type="transmembrane region" description="Helical" evidence="1">
    <location>
        <begin position="205"/>
        <end position="226"/>
    </location>
</feature>
<feature type="transmembrane region" description="Helical" evidence="1">
    <location>
        <begin position="176"/>
        <end position="199"/>
    </location>
</feature>
<reference evidence="2 3" key="1">
    <citation type="submission" date="2018-06" db="EMBL/GenBank/DDBJ databases">
        <title>Actinomadura craniellae sp. nov. isolated from marine sponge Craniella sp.</title>
        <authorList>
            <person name="Li L."/>
            <person name="Xu Q.H."/>
            <person name="Lin H.W."/>
            <person name="Lu Y.H."/>
        </authorList>
    </citation>
    <scope>NUCLEOTIDE SEQUENCE [LARGE SCALE GENOMIC DNA]</scope>
    <source>
        <strain evidence="2 3">LHW63021</strain>
    </source>
</reference>
<dbReference type="Proteomes" id="UP000251891">
    <property type="component" value="Unassembled WGS sequence"/>
</dbReference>